<feature type="compositionally biased region" description="Low complexity" evidence="7">
    <location>
        <begin position="13"/>
        <end position="29"/>
    </location>
</feature>
<dbReference type="PANTHER" id="PTHR12801:SF115">
    <property type="entry name" value="FI18136P1-RELATED"/>
    <property type="match status" value="1"/>
</dbReference>
<evidence type="ECO:0000256" key="6">
    <source>
        <dbReference type="ARBA" id="ARBA00023242"/>
    </source>
</evidence>
<feature type="region of interest" description="Disordered" evidence="7">
    <location>
        <begin position="1"/>
        <end position="92"/>
    </location>
</feature>
<evidence type="ECO:0000256" key="3">
    <source>
        <dbReference type="ARBA" id="ARBA00022722"/>
    </source>
</evidence>
<comment type="caution">
    <text evidence="9">The sequence shown here is derived from an EMBL/GenBank/DDBJ whole genome shotgun (WGS) entry which is preliminary data.</text>
</comment>
<dbReference type="Proteomes" id="UP000217199">
    <property type="component" value="Unassembled WGS sequence"/>
</dbReference>
<dbReference type="Pfam" id="PF00929">
    <property type="entry name" value="RNase_T"/>
    <property type="match status" value="1"/>
</dbReference>
<feature type="domain" description="Exonuclease" evidence="8">
    <location>
        <begin position="336"/>
        <end position="436"/>
    </location>
</feature>
<keyword evidence="5" id="KW-0269">Exonuclease</keyword>
<comment type="similarity">
    <text evidence="2">Belongs to the REXO1/REXO3 family.</text>
</comment>
<dbReference type="SUPFAM" id="SSF53098">
    <property type="entry name" value="Ribonuclease H-like"/>
    <property type="match status" value="1"/>
</dbReference>
<evidence type="ECO:0000256" key="1">
    <source>
        <dbReference type="ARBA" id="ARBA00004123"/>
    </source>
</evidence>
<dbReference type="GO" id="GO:0004527">
    <property type="term" value="F:exonuclease activity"/>
    <property type="evidence" value="ECO:0007669"/>
    <property type="project" value="UniProtKB-KW"/>
</dbReference>
<evidence type="ECO:0000256" key="7">
    <source>
        <dbReference type="SAM" id="MobiDB-lite"/>
    </source>
</evidence>
<organism evidence="9 10">
    <name type="scientific">Pyrrhoderma noxium</name>
    <dbReference type="NCBI Taxonomy" id="2282107"/>
    <lineage>
        <taxon>Eukaryota</taxon>
        <taxon>Fungi</taxon>
        <taxon>Dikarya</taxon>
        <taxon>Basidiomycota</taxon>
        <taxon>Agaricomycotina</taxon>
        <taxon>Agaricomycetes</taxon>
        <taxon>Hymenochaetales</taxon>
        <taxon>Hymenochaetaceae</taxon>
        <taxon>Pyrrhoderma</taxon>
    </lineage>
</organism>
<protein>
    <submittedName>
        <fullName evidence="9">Ribonuclease H</fullName>
    </submittedName>
</protein>
<keyword evidence="4" id="KW-0378">Hydrolase</keyword>
<gene>
    <name evidence="9" type="ORF">PNOK_0345700</name>
</gene>
<dbReference type="OrthoDB" id="8191639at2759"/>
<dbReference type="InterPro" id="IPR047021">
    <property type="entry name" value="REXO1/3/4-like"/>
</dbReference>
<evidence type="ECO:0000256" key="2">
    <source>
        <dbReference type="ARBA" id="ARBA00006357"/>
    </source>
</evidence>
<evidence type="ECO:0000256" key="5">
    <source>
        <dbReference type="ARBA" id="ARBA00022839"/>
    </source>
</evidence>
<dbReference type="GO" id="GO:0003676">
    <property type="term" value="F:nucleic acid binding"/>
    <property type="evidence" value="ECO:0007669"/>
    <property type="project" value="InterPro"/>
</dbReference>
<reference evidence="9 10" key="1">
    <citation type="journal article" date="2017" name="Mol. Ecol.">
        <title>Comparative and population genomic landscape of Phellinus noxius: A hypervariable fungus causing root rot in trees.</title>
        <authorList>
            <person name="Chung C.L."/>
            <person name="Lee T.J."/>
            <person name="Akiba M."/>
            <person name="Lee H.H."/>
            <person name="Kuo T.H."/>
            <person name="Liu D."/>
            <person name="Ke H.M."/>
            <person name="Yokoi T."/>
            <person name="Roa M.B."/>
            <person name="Lu M.J."/>
            <person name="Chang Y.Y."/>
            <person name="Ann P.J."/>
            <person name="Tsai J.N."/>
            <person name="Chen C.Y."/>
            <person name="Tzean S.S."/>
            <person name="Ota Y."/>
            <person name="Hattori T."/>
            <person name="Sahashi N."/>
            <person name="Liou R.F."/>
            <person name="Kikuchi T."/>
            <person name="Tsai I.J."/>
        </authorList>
    </citation>
    <scope>NUCLEOTIDE SEQUENCE [LARGE SCALE GENOMIC DNA]</scope>
    <source>
        <strain evidence="9 10">FFPRI411160</strain>
    </source>
</reference>
<dbReference type="EMBL" id="NBII01000003">
    <property type="protein sequence ID" value="PAV20830.1"/>
    <property type="molecule type" value="Genomic_DNA"/>
</dbReference>
<dbReference type="Gene3D" id="3.30.420.10">
    <property type="entry name" value="Ribonuclease H-like superfamily/Ribonuclease H"/>
    <property type="match status" value="1"/>
</dbReference>
<comment type="subcellular location">
    <subcellularLocation>
        <location evidence="1">Nucleus</location>
    </subcellularLocation>
</comment>
<dbReference type="FunCoup" id="A0A286UMN3">
    <property type="interactions" value="217"/>
</dbReference>
<proteinExistence type="inferred from homology"/>
<evidence type="ECO:0000313" key="9">
    <source>
        <dbReference type="EMBL" id="PAV20830.1"/>
    </source>
</evidence>
<dbReference type="InterPro" id="IPR012337">
    <property type="entry name" value="RNaseH-like_sf"/>
</dbReference>
<dbReference type="STRING" id="2282107.A0A286UMN3"/>
<dbReference type="PANTHER" id="PTHR12801">
    <property type="entry name" value="RNA EXONUCLEASE REXO1 / RECO3 FAMILY MEMBER-RELATED"/>
    <property type="match status" value="1"/>
</dbReference>
<keyword evidence="6" id="KW-0539">Nucleus</keyword>
<name>A0A286UMN3_9AGAM</name>
<evidence type="ECO:0000256" key="4">
    <source>
        <dbReference type="ARBA" id="ARBA00022801"/>
    </source>
</evidence>
<dbReference type="InParanoid" id="A0A286UMN3"/>
<dbReference type="InterPro" id="IPR036397">
    <property type="entry name" value="RNaseH_sf"/>
</dbReference>
<dbReference type="AlphaFoldDB" id="A0A286UMN3"/>
<evidence type="ECO:0000259" key="8">
    <source>
        <dbReference type="Pfam" id="PF00929"/>
    </source>
</evidence>
<dbReference type="InterPro" id="IPR013520">
    <property type="entry name" value="Ribonucl_H"/>
</dbReference>
<feature type="compositionally biased region" description="Basic and acidic residues" evidence="7">
    <location>
        <begin position="1"/>
        <end position="12"/>
    </location>
</feature>
<feature type="compositionally biased region" description="Basic and acidic residues" evidence="7">
    <location>
        <begin position="60"/>
        <end position="70"/>
    </location>
</feature>
<dbReference type="GO" id="GO:0005634">
    <property type="term" value="C:nucleus"/>
    <property type="evidence" value="ECO:0007669"/>
    <property type="project" value="UniProtKB-SubCell"/>
</dbReference>
<evidence type="ECO:0000313" key="10">
    <source>
        <dbReference type="Proteomes" id="UP000217199"/>
    </source>
</evidence>
<keyword evidence="3" id="KW-0540">Nuclease</keyword>
<accession>A0A286UMN3</accession>
<keyword evidence="10" id="KW-1185">Reference proteome</keyword>
<sequence length="438" mass="48577">MFNHAPDAKEPMIPHIPISSPLPIPDASSNSQSRSMVPSKRSALSPVKSYATTPAGTSKVAKEPPRKVQRVDSGPSKAPAPAQNSSSQVHGPPVLRINAAKSLVAIPVRQAMLKTLYETFKNLYSDLLQKSPSLASDHALAQEQEIYEQSSKLTYRNAMISSIATLKKRPKPTSLSHESVGTEGTIKKLREAYDKLRSLSITARKLDPLVMSVEVMEQWGFMIKLPDGPGGSRPHDEGKIRKCERCAKQYVVKGKDEADFCTYHWGRALMSRFNGEKLRVWTCCSQAEADSPEGCTRGPHVFYESLPEELHERHAFTWTREANKNKDSKDTALDVVCLDCEMVYTTGGSRVARVSVIDGSGGKVFDELVKMDEGVGVIDYNTRFSGITEEEYRKKAILPLKQIRQALGNFINSDTIIVGHALENDLKTLRMSTKRFDP</sequence>